<proteinExistence type="predicted"/>
<dbReference type="AlphaFoldDB" id="A0A6G7ZLI7"/>
<dbReference type="SMART" id="SM00014">
    <property type="entry name" value="acidPPc"/>
    <property type="match status" value="1"/>
</dbReference>
<dbReference type="PANTHER" id="PTHR14969">
    <property type="entry name" value="SPHINGOSINE-1-PHOSPHATE PHOSPHOHYDROLASE"/>
    <property type="match status" value="1"/>
</dbReference>
<feature type="region of interest" description="Disordered" evidence="1">
    <location>
        <begin position="86"/>
        <end position="123"/>
    </location>
</feature>
<protein>
    <submittedName>
        <fullName evidence="3">Phosphatase PAP2 family protein</fullName>
    </submittedName>
</protein>
<dbReference type="InterPro" id="IPR036938">
    <property type="entry name" value="PAP2/HPO_sf"/>
</dbReference>
<sequence length="201" mass="21352">MAKTKDKAERVVSWDARIADAAAEYRDTPPVRLWSRFAKLGDQPELRAISGAVIAAGVLLGRGKLFRAGLRMLLAHEAATSAKSFIKHRVDRTRPRSADDARDARPKKGHSRAKRESSFPSGHSAGAIAVASAFARDYPQHRVPALAAAGLVAVGQIPKNAHYPTDVAAGALIGAATEALIALAWRQADTTLQGSDEGNDT</sequence>
<dbReference type="SUPFAM" id="SSF48317">
    <property type="entry name" value="Acid phosphatase/Vanadium-dependent haloperoxidase"/>
    <property type="match status" value="1"/>
</dbReference>
<evidence type="ECO:0000256" key="1">
    <source>
        <dbReference type="SAM" id="MobiDB-lite"/>
    </source>
</evidence>
<feature type="domain" description="Phosphatidic acid phosphatase type 2/haloperoxidase" evidence="2">
    <location>
        <begin position="70"/>
        <end position="182"/>
    </location>
</feature>
<reference evidence="3 4" key="1">
    <citation type="submission" date="2020-03" db="EMBL/GenBank/DDBJ databases">
        <title>Sphingomonas sp. nov., isolated from fish.</title>
        <authorList>
            <person name="Hyun D.-W."/>
            <person name="Bae J.-W."/>
        </authorList>
    </citation>
    <scope>NUCLEOTIDE SEQUENCE [LARGE SCALE GENOMIC DNA]</scope>
    <source>
        <strain evidence="3 4">HDW15C</strain>
    </source>
</reference>
<evidence type="ECO:0000259" key="2">
    <source>
        <dbReference type="SMART" id="SM00014"/>
    </source>
</evidence>
<organism evidence="3 4">
    <name type="scientific">Sphingomonas sinipercae</name>
    <dbReference type="NCBI Taxonomy" id="2714944"/>
    <lineage>
        <taxon>Bacteria</taxon>
        <taxon>Pseudomonadati</taxon>
        <taxon>Pseudomonadota</taxon>
        <taxon>Alphaproteobacteria</taxon>
        <taxon>Sphingomonadales</taxon>
        <taxon>Sphingomonadaceae</taxon>
        <taxon>Sphingomonas</taxon>
    </lineage>
</organism>
<dbReference type="Proteomes" id="UP000502502">
    <property type="component" value="Chromosome"/>
</dbReference>
<evidence type="ECO:0000313" key="4">
    <source>
        <dbReference type="Proteomes" id="UP000502502"/>
    </source>
</evidence>
<feature type="compositionally biased region" description="Basic and acidic residues" evidence="1">
    <location>
        <begin position="92"/>
        <end position="106"/>
    </location>
</feature>
<evidence type="ECO:0000313" key="3">
    <source>
        <dbReference type="EMBL" id="QIL01841.1"/>
    </source>
</evidence>
<keyword evidence="4" id="KW-1185">Reference proteome</keyword>
<dbReference type="Pfam" id="PF01569">
    <property type="entry name" value="PAP2"/>
    <property type="match status" value="1"/>
</dbReference>
<dbReference type="EMBL" id="CP049871">
    <property type="protein sequence ID" value="QIL01841.1"/>
    <property type="molecule type" value="Genomic_DNA"/>
</dbReference>
<accession>A0A6G7ZLI7</accession>
<dbReference type="InterPro" id="IPR000326">
    <property type="entry name" value="PAP2/HPO"/>
</dbReference>
<dbReference type="KEGG" id="ssin:G7078_02915"/>
<dbReference type="PANTHER" id="PTHR14969:SF13">
    <property type="entry name" value="AT30094P"/>
    <property type="match status" value="1"/>
</dbReference>
<dbReference type="Gene3D" id="1.20.144.10">
    <property type="entry name" value="Phosphatidic acid phosphatase type 2/haloperoxidase"/>
    <property type="match status" value="1"/>
</dbReference>
<name>A0A6G7ZLI7_9SPHN</name>
<gene>
    <name evidence="3" type="ORF">G7078_02915</name>
</gene>
<dbReference type="RefSeq" id="WP_166092824.1">
    <property type="nucleotide sequence ID" value="NZ_CP049871.1"/>
</dbReference>